<dbReference type="InterPro" id="IPR052963">
    <property type="entry name" value="Pantetheine_PDE"/>
</dbReference>
<evidence type="ECO:0000313" key="2">
    <source>
        <dbReference type="EMBL" id="MBB4677132.1"/>
    </source>
</evidence>
<dbReference type="PANTHER" id="PTHR36492">
    <property type="match status" value="1"/>
</dbReference>
<evidence type="ECO:0000259" key="1">
    <source>
        <dbReference type="Pfam" id="PF00149"/>
    </source>
</evidence>
<comment type="caution">
    <text evidence="2">The sequence shown here is derived from an EMBL/GenBank/DDBJ whole genome shotgun (WGS) entry which is preliminary data.</text>
</comment>
<dbReference type="GO" id="GO:0016787">
    <property type="term" value="F:hydrolase activity"/>
    <property type="evidence" value="ECO:0007669"/>
    <property type="project" value="InterPro"/>
</dbReference>
<dbReference type="Pfam" id="PF00149">
    <property type="entry name" value="Metallophos"/>
    <property type="match status" value="1"/>
</dbReference>
<accession>A0A7W7C9Y9</accession>
<sequence>MSSPQLLATSDLHCDRAANREVVAAIRPESDQDWLIVAGDVSDTVADVDWALRTLRERFAKLIWVPGNHELWTVPKDEVQLRGEARYRHLVELCRSLDVVTPEDEFPVWHGEQEDLVIAPLFLLYDYSIGRRPGETKDQALARAREAGVVGTDEVLLHHDPYPSRDAWCHARVEYSQKRLDAIPADRRTVLVNHFPLHPGPTKRLHYQDFALWCGTTLTEDWHLRYRAAVVVSGHLHIPLTDKFDGVRFEEVSLGYPREWQPRKTRRPLLRPVLIDSEPQHPLPS</sequence>
<proteinExistence type="predicted"/>
<dbReference type="EMBL" id="JACHMH010000001">
    <property type="protein sequence ID" value="MBB4677132.1"/>
    <property type="molecule type" value="Genomic_DNA"/>
</dbReference>
<dbReference type="Proteomes" id="UP000533598">
    <property type="component" value="Unassembled WGS sequence"/>
</dbReference>
<dbReference type="InterPro" id="IPR004843">
    <property type="entry name" value="Calcineurin-like_PHP"/>
</dbReference>
<organism evidence="2 3">
    <name type="scientific">Crossiella cryophila</name>
    <dbReference type="NCBI Taxonomy" id="43355"/>
    <lineage>
        <taxon>Bacteria</taxon>
        <taxon>Bacillati</taxon>
        <taxon>Actinomycetota</taxon>
        <taxon>Actinomycetes</taxon>
        <taxon>Pseudonocardiales</taxon>
        <taxon>Pseudonocardiaceae</taxon>
        <taxon>Crossiella</taxon>
    </lineage>
</organism>
<dbReference type="SUPFAM" id="SSF56300">
    <property type="entry name" value="Metallo-dependent phosphatases"/>
    <property type="match status" value="1"/>
</dbReference>
<dbReference type="RefSeq" id="WP_185003038.1">
    <property type="nucleotide sequence ID" value="NZ_BAAAUI010000002.1"/>
</dbReference>
<dbReference type="CDD" id="cd00838">
    <property type="entry name" value="MPP_superfamily"/>
    <property type="match status" value="1"/>
</dbReference>
<gene>
    <name evidence="2" type="ORF">HNR67_003250</name>
</gene>
<dbReference type="InterPro" id="IPR029052">
    <property type="entry name" value="Metallo-depent_PP-like"/>
</dbReference>
<reference evidence="2 3" key="1">
    <citation type="submission" date="2020-08" db="EMBL/GenBank/DDBJ databases">
        <title>Sequencing the genomes of 1000 actinobacteria strains.</title>
        <authorList>
            <person name="Klenk H.-P."/>
        </authorList>
    </citation>
    <scope>NUCLEOTIDE SEQUENCE [LARGE SCALE GENOMIC DNA]</scope>
    <source>
        <strain evidence="2 3">DSM 44230</strain>
    </source>
</reference>
<name>A0A7W7C9Y9_9PSEU</name>
<dbReference type="PANTHER" id="PTHR36492:SF2">
    <property type="entry name" value="[ACYL-CARRIER-PROTEIN] PHOSPHODIESTERASE PPTH"/>
    <property type="match status" value="1"/>
</dbReference>
<keyword evidence="3" id="KW-1185">Reference proteome</keyword>
<feature type="domain" description="Calcineurin-like phosphoesterase" evidence="1">
    <location>
        <begin position="6"/>
        <end position="239"/>
    </location>
</feature>
<protein>
    <submittedName>
        <fullName evidence="2">3',5'-cyclic AMP phosphodiesterase CpdA</fullName>
    </submittedName>
</protein>
<evidence type="ECO:0000313" key="3">
    <source>
        <dbReference type="Proteomes" id="UP000533598"/>
    </source>
</evidence>
<dbReference type="Gene3D" id="3.60.21.10">
    <property type="match status" value="1"/>
</dbReference>
<dbReference type="AlphaFoldDB" id="A0A7W7C9Y9"/>